<dbReference type="InterPro" id="IPR016181">
    <property type="entry name" value="Acyl_CoA_acyltransferase"/>
</dbReference>
<dbReference type="PROSITE" id="PS51186">
    <property type="entry name" value="GNAT"/>
    <property type="match status" value="1"/>
</dbReference>
<name>A0A3D9SVW9_9ACTN</name>
<gene>
    <name evidence="6" type="ORF">DFJ69_3667</name>
</gene>
<dbReference type="GO" id="GO:0008080">
    <property type="term" value="F:N-acetyltransferase activity"/>
    <property type="evidence" value="ECO:0007669"/>
    <property type="project" value="InterPro"/>
</dbReference>
<comment type="caution">
    <text evidence="6">The sequence shown here is derived from an EMBL/GenBank/DDBJ whole genome shotgun (WGS) entry which is preliminary data.</text>
</comment>
<dbReference type="OrthoDB" id="529907at2"/>
<accession>A0A3D9SVW9</accession>
<dbReference type="AlphaFoldDB" id="A0A3D9SVW9"/>
<keyword evidence="7" id="KW-1185">Reference proteome</keyword>
<dbReference type="NCBIfam" id="TIGR01575">
    <property type="entry name" value="rimI"/>
    <property type="match status" value="1"/>
</dbReference>
<dbReference type="EMBL" id="QTTT01000001">
    <property type="protein sequence ID" value="REE98183.1"/>
    <property type="molecule type" value="Genomic_DNA"/>
</dbReference>
<dbReference type="PANTHER" id="PTHR43420">
    <property type="entry name" value="ACETYLTRANSFERASE"/>
    <property type="match status" value="1"/>
</dbReference>
<evidence type="ECO:0000259" key="5">
    <source>
        <dbReference type="PROSITE" id="PS51186"/>
    </source>
</evidence>
<protein>
    <submittedName>
        <fullName evidence="6">Ribosomal-protein-alanine N-acetyltransferase</fullName>
    </submittedName>
</protein>
<proteinExistence type="inferred from homology"/>
<evidence type="ECO:0000256" key="1">
    <source>
        <dbReference type="ARBA" id="ARBA00005395"/>
    </source>
</evidence>
<organism evidence="6 7">
    <name type="scientific">Thermomonospora umbrina</name>
    <dbReference type="NCBI Taxonomy" id="111806"/>
    <lineage>
        <taxon>Bacteria</taxon>
        <taxon>Bacillati</taxon>
        <taxon>Actinomycetota</taxon>
        <taxon>Actinomycetes</taxon>
        <taxon>Streptosporangiales</taxon>
        <taxon>Thermomonosporaceae</taxon>
        <taxon>Thermomonospora</taxon>
    </lineage>
</organism>
<dbReference type="Pfam" id="PF00583">
    <property type="entry name" value="Acetyltransf_1"/>
    <property type="match status" value="1"/>
</dbReference>
<evidence type="ECO:0000256" key="4">
    <source>
        <dbReference type="ARBA" id="ARBA00023315"/>
    </source>
</evidence>
<keyword evidence="4" id="KW-0012">Acyltransferase</keyword>
<evidence type="ECO:0000313" key="6">
    <source>
        <dbReference type="EMBL" id="REE98183.1"/>
    </source>
</evidence>
<dbReference type="InterPro" id="IPR006464">
    <property type="entry name" value="AcTrfase_RimI/Ard1"/>
</dbReference>
<sequence length="158" mass="17255">MTAVLREMTGADVPAVLSLENATFPEDAWSEDMLLGELAEQPRTRHYVVAEEPSGAIVGYAGLSAAGGQGDVQTIAVRADRQGRGLGAALLTALLEEAGRRDCAEVFLEVRADNDRARVLYERFGFERIGLRRRYYQPSGMDAIVMRRTAAVLRGNAR</sequence>
<comment type="similarity">
    <text evidence="1">Belongs to the acetyltransferase family. RimI subfamily.</text>
</comment>
<dbReference type="PANTHER" id="PTHR43420:SF44">
    <property type="entry name" value="ACETYLTRANSFERASE YPEA"/>
    <property type="match status" value="1"/>
</dbReference>
<feature type="domain" description="N-acetyltransferase" evidence="5">
    <location>
        <begin position="3"/>
        <end position="151"/>
    </location>
</feature>
<reference evidence="6 7" key="1">
    <citation type="submission" date="2018-08" db="EMBL/GenBank/DDBJ databases">
        <title>Sequencing the genomes of 1000 actinobacteria strains.</title>
        <authorList>
            <person name="Klenk H.-P."/>
        </authorList>
    </citation>
    <scope>NUCLEOTIDE SEQUENCE [LARGE SCALE GENOMIC DNA]</scope>
    <source>
        <strain evidence="6 7">DSM 43927</strain>
    </source>
</reference>
<keyword evidence="3 6" id="KW-0808">Transferase</keyword>
<dbReference type="SUPFAM" id="SSF55729">
    <property type="entry name" value="Acyl-CoA N-acyltransferases (Nat)"/>
    <property type="match status" value="1"/>
</dbReference>
<dbReference type="Proteomes" id="UP000256661">
    <property type="component" value="Unassembled WGS sequence"/>
</dbReference>
<evidence type="ECO:0000256" key="2">
    <source>
        <dbReference type="ARBA" id="ARBA00022490"/>
    </source>
</evidence>
<keyword evidence="2" id="KW-0963">Cytoplasm</keyword>
<evidence type="ECO:0000256" key="3">
    <source>
        <dbReference type="ARBA" id="ARBA00022679"/>
    </source>
</evidence>
<dbReference type="InterPro" id="IPR000182">
    <property type="entry name" value="GNAT_dom"/>
</dbReference>
<dbReference type="InterPro" id="IPR050680">
    <property type="entry name" value="YpeA/RimI_acetyltransf"/>
</dbReference>
<evidence type="ECO:0000313" key="7">
    <source>
        <dbReference type="Proteomes" id="UP000256661"/>
    </source>
</evidence>
<dbReference type="Gene3D" id="3.40.630.30">
    <property type="match status" value="1"/>
</dbReference>